<sequence>MQYYDILDSACNDVGIGFNENKYNAFMEYKSMIQEWNKKINLTAITEDEDIIKKHFIDCIKIYKFNKFKELNKIIDIGTGAGFPGIPIKILEEEKEVVLLDSLNKRVKFLDEVSKELKLKSIRSLHGRAEDYAQKEEFREQFDGVVSRAVANLSVLSEFCLPYIKVGGYFVAMKGPNVSGEIEESRRAIEILGGKLQEIIQVEVEESDLKHNLVIIEKIGNTPKKYPRKAGMVTKKPLK</sequence>
<keyword evidence="3 6" id="KW-0489">Methyltransferase</keyword>
<evidence type="ECO:0000313" key="8">
    <source>
        <dbReference type="EMBL" id="SQB34403.1"/>
    </source>
</evidence>
<dbReference type="EC" id="2.1.1.-" evidence="6"/>
<evidence type="ECO:0000256" key="5">
    <source>
        <dbReference type="ARBA" id="ARBA00022691"/>
    </source>
</evidence>
<evidence type="ECO:0000313" key="10">
    <source>
        <dbReference type="Proteomes" id="UP000528432"/>
    </source>
</evidence>
<dbReference type="PANTHER" id="PTHR31760:SF0">
    <property type="entry name" value="S-ADENOSYL-L-METHIONINE-DEPENDENT METHYLTRANSFERASES SUPERFAMILY PROTEIN"/>
    <property type="match status" value="1"/>
</dbReference>
<dbReference type="EMBL" id="JABFIF010000026">
    <property type="protein sequence ID" value="NOH16877.1"/>
    <property type="molecule type" value="Genomic_DNA"/>
</dbReference>
<dbReference type="EMBL" id="UAWC01000008">
    <property type="protein sequence ID" value="SQB34403.1"/>
    <property type="molecule type" value="Genomic_DNA"/>
</dbReference>
<accession>A0A2X2W9S7</accession>
<feature type="binding site" evidence="6">
    <location>
        <position position="148"/>
    </location>
    <ligand>
        <name>S-adenosyl-L-methionine</name>
        <dbReference type="ChEBI" id="CHEBI:59789"/>
    </ligand>
</feature>
<comment type="similarity">
    <text evidence="6">Belongs to the methyltransferase superfamily. RNA methyltransferase RsmG family.</text>
</comment>
<comment type="caution">
    <text evidence="6">Lacks conserved residue(s) required for the propagation of feature annotation.</text>
</comment>
<dbReference type="SUPFAM" id="SSF53335">
    <property type="entry name" value="S-adenosyl-L-methionine-dependent methyltransferases"/>
    <property type="match status" value="1"/>
</dbReference>
<evidence type="ECO:0000256" key="1">
    <source>
        <dbReference type="ARBA" id="ARBA00022490"/>
    </source>
</evidence>
<dbReference type="FunFam" id="3.40.50.150:FF:000041">
    <property type="entry name" value="Ribosomal RNA small subunit methyltransferase G"/>
    <property type="match status" value="1"/>
</dbReference>
<keyword evidence="2 6" id="KW-0698">rRNA processing</keyword>
<dbReference type="CDD" id="cd02440">
    <property type="entry name" value="AdoMet_MTases"/>
    <property type="match status" value="1"/>
</dbReference>
<gene>
    <name evidence="8" type="primary">gidB</name>
    <name evidence="6 7" type="synonym">rsmG</name>
    <name evidence="7" type="ORF">HMJ28_10840</name>
    <name evidence="8" type="ORF">NCTC13028_01314</name>
</gene>
<reference evidence="7 10" key="2">
    <citation type="submission" date="2020-05" db="EMBL/GenBank/DDBJ databases">
        <title>Draft genome sequence of Clostridium cochlearium strain AGROS13 isolated from a sheep dairy farm in New Zealand.</title>
        <authorList>
            <person name="Gupta T.B."/>
            <person name="Jauregui R."/>
            <person name="Risson A.N."/>
            <person name="Brightwell G."/>
            <person name="Maclean P."/>
        </authorList>
    </citation>
    <scope>NUCLEOTIDE SEQUENCE [LARGE SCALE GENOMIC DNA]</scope>
    <source>
        <strain evidence="7 10">AGROS13</strain>
    </source>
</reference>
<dbReference type="RefSeq" id="WP_096636319.1">
    <property type="nucleotide sequence ID" value="NZ_JABFIF010000026.1"/>
</dbReference>
<dbReference type="Proteomes" id="UP000250223">
    <property type="component" value="Unassembled WGS sequence"/>
</dbReference>
<name>A0A2X2W9S7_CLOCO</name>
<dbReference type="Gene3D" id="3.40.50.150">
    <property type="entry name" value="Vaccinia Virus protein VP39"/>
    <property type="match status" value="1"/>
</dbReference>
<proteinExistence type="inferred from homology"/>
<dbReference type="GO" id="GO:0070043">
    <property type="term" value="F:rRNA (guanine-N7-)-methyltransferase activity"/>
    <property type="evidence" value="ECO:0007669"/>
    <property type="project" value="UniProtKB-UniRule"/>
</dbReference>
<dbReference type="HAMAP" id="MF_00074">
    <property type="entry name" value="16SrRNA_methyltr_G"/>
    <property type="match status" value="1"/>
</dbReference>
<feature type="binding site" evidence="6">
    <location>
        <position position="78"/>
    </location>
    <ligand>
        <name>S-adenosyl-L-methionine</name>
        <dbReference type="ChEBI" id="CHEBI:59789"/>
    </ligand>
</feature>
<comment type="function">
    <text evidence="6">Specifically methylates the N7 position of a guanine in 16S rRNA.</text>
</comment>
<dbReference type="GO" id="GO:0005829">
    <property type="term" value="C:cytosol"/>
    <property type="evidence" value="ECO:0007669"/>
    <property type="project" value="TreeGrafter"/>
</dbReference>
<evidence type="ECO:0000256" key="6">
    <source>
        <dbReference type="HAMAP-Rule" id="MF_00074"/>
    </source>
</evidence>
<evidence type="ECO:0000313" key="7">
    <source>
        <dbReference type="EMBL" id="NOH16877.1"/>
    </source>
</evidence>
<comment type="subcellular location">
    <subcellularLocation>
        <location evidence="6">Cytoplasm</location>
    </subcellularLocation>
</comment>
<keyword evidence="1 6" id="KW-0963">Cytoplasm</keyword>
<dbReference type="PIRSF" id="PIRSF003078">
    <property type="entry name" value="GidB"/>
    <property type="match status" value="1"/>
</dbReference>
<feature type="binding site" evidence="6">
    <location>
        <begin position="129"/>
        <end position="130"/>
    </location>
    <ligand>
        <name>S-adenosyl-L-methionine</name>
        <dbReference type="ChEBI" id="CHEBI:59789"/>
    </ligand>
</feature>
<keyword evidence="5 6" id="KW-0949">S-adenosyl-L-methionine</keyword>
<protein>
    <recommendedName>
        <fullName evidence="6">Ribosomal RNA small subunit methyltransferase G</fullName>
        <ecNumber evidence="6">2.1.1.-</ecNumber>
    </recommendedName>
    <alternativeName>
        <fullName evidence="6">16S rRNA 7-methylguanosine methyltransferase</fullName>
        <shortName evidence="6">16S rRNA m7G methyltransferase</shortName>
    </alternativeName>
</protein>
<dbReference type="NCBIfam" id="TIGR00138">
    <property type="entry name" value="rsmG_gidB"/>
    <property type="match status" value="1"/>
</dbReference>
<organism evidence="8 9">
    <name type="scientific">Clostridium cochlearium</name>
    <dbReference type="NCBI Taxonomy" id="1494"/>
    <lineage>
        <taxon>Bacteria</taxon>
        <taxon>Bacillati</taxon>
        <taxon>Bacillota</taxon>
        <taxon>Clostridia</taxon>
        <taxon>Eubacteriales</taxon>
        <taxon>Clostridiaceae</taxon>
        <taxon>Clostridium</taxon>
    </lineage>
</organism>
<evidence type="ECO:0000256" key="2">
    <source>
        <dbReference type="ARBA" id="ARBA00022552"/>
    </source>
</evidence>
<feature type="binding site" evidence="6">
    <location>
        <position position="83"/>
    </location>
    <ligand>
        <name>S-adenosyl-L-methionine</name>
        <dbReference type="ChEBI" id="CHEBI:59789"/>
    </ligand>
</feature>
<dbReference type="PANTHER" id="PTHR31760">
    <property type="entry name" value="S-ADENOSYL-L-METHIONINE-DEPENDENT METHYLTRANSFERASES SUPERFAMILY PROTEIN"/>
    <property type="match status" value="1"/>
</dbReference>
<dbReference type="InterPro" id="IPR029063">
    <property type="entry name" value="SAM-dependent_MTases_sf"/>
</dbReference>
<evidence type="ECO:0000313" key="9">
    <source>
        <dbReference type="Proteomes" id="UP000250223"/>
    </source>
</evidence>
<dbReference type="Pfam" id="PF02527">
    <property type="entry name" value="GidB"/>
    <property type="match status" value="1"/>
</dbReference>
<dbReference type="AlphaFoldDB" id="A0A2X2W9S7"/>
<reference evidence="8 9" key="1">
    <citation type="submission" date="2018-06" db="EMBL/GenBank/DDBJ databases">
        <authorList>
            <consortium name="Pathogen Informatics"/>
            <person name="Doyle S."/>
        </authorList>
    </citation>
    <scope>NUCLEOTIDE SEQUENCE [LARGE SCALE GENOMIC DNA]</scope>
    <source>
        <strain evidence="8 9">NCTC13028</strain>
    </source>
</reference>
<evidence type="ECO:0000256" key="3">
    <source>
        <dbReference type="ARBA" id="ARBA00022603"/>
    </source>
</evidence>
<keyword evidence="4 6" id="KW-0808">Transferase</keyword>
<dbReference type="InterPro" id="IPR003682">
    <property type="entry name" value="rRNA_ssu_MeTfrase_G"/>
</dbReference>
<evidence type="ECO:0000256" key="4">
    <source>
        <dbReference type="ARBA" id="ARBA00022679"/>
    </source>
</evidence>
<dbReference type="Proteomes" id="UP000528432">
    <property type="component" value="Unassembled WGS sequence"/>
</dbReference>